<dbReference type="Pfam" id="PF03732">
    <property type="entry name" value="Retrotrans_gag"/>
    <property type="match status" value="1"/>
</dbReference>
<dbReference type="InterPro" id="IPR043128">
    <property type="entry name" value="Rev_trsase/Diguanyl_cyclase"/>
</dbReference>
<feature type="region of interest" description="Disordered" evidence="2">
    <location>
        <begin position="185"/>
        <end position="219"/>
    </location>
</feature>
<dbReference type="InterPro" id="IPR050951">
    <property type="entry name" value="Retrovirus_Pol_polyprotein"/>
</dbReference>
<feature type="compositionally biased region" description="Polar residues" evidence="2">
    <location>
        <begin position="185"/>
        <end position="200"/>
    </location>
</feature>
<dbReference type="InterPro" id="IPR041577">
    <property type="entry name" value="RT_RNaseH_2"/>
</dbReference>
<proteinExistence type="predicted"/>
<feature type="domain" description="Retrotransposon gag" evidence="4">
    <location>
        <begin position="54"/>
        <end position="142"/>
    </location>
</feature>
<feature type="region of interest" description="Disordered" evidence="2">
    <location>
        <begin position="699"/>
        <end position="721"/>
    </location>
</feature>
<dbReference type="Proteomes" id="UP000242715">
    <property type="component" value="Unassembled WGS sequence"/>
</dbReference>
<dbReference type="SUPFAM" id="SSF56672">
    <property type="entry name" value="DNA/RNA polymerases"/>
    <property type="match status" value="2"/>
</dbReference>
<dbReference type="InterPro" id="IPR005162">
    <property type="entry name" value="Retrotrans_gag_dom"/>
</dbReference>
<evidence type="ECO:0008006" key="8">
    <source>
        <dbReference type="Google" id="ProtNLM"/>
    </source>
</evidence>
<gene>
    <name evidence="6" type="ORF">TSUD_220060</name>
</gene>
<sequence length="721" mass="81181">MLTCVRRKLELQSQYLSVKLDVPRFQGTDPLGWIFKISKFFAYDNTSEEERIIVASFCLDGAALAWCQWMYKNGQIVSWNHFLQALEIRFAPTAYDDPRGKLFKLQQSTSVENYLSDFEALENRIVGLSPTDLLSCFIFGLKYEIRREVLAQHTLDLSKVAGLARLQEEKIQDLLRFTRSKLSWGNGQPSGSRPFQSPRATSEVPGDKTNPLLLPTPNPKTRFRQLSAMELAERHEKGYDSIVMRDSHETISANRSPTLRVIVGNGEELVSNQVCKGVPLEIQGHRFEPSNSPFSSHVLLLKKKDGTWRMCVDYRALNVVTIKDRFPLPTVDELLDELGSARVFSKLDLTSGFHQIRLQSQDCLKAAFRTHDGHYEYKEGYSPIQISSCLMKPVDVNPNDECVNGTKRGCMASENGHPTPMKIEIVGTNSEFPVTARVNVSAMNGQRKRTVLVFPEVFKYMHKLCIWSNKSKCIGKVYLARPRGGRVGGPAMLNRGAGANEEQHVEHLEHVFRLLPKHQLYLKAPKFFFAQSQIDNLGHVVARGTVAPDPSKVQAIVDWPSPKNLKALRWFLGLSGYYRKFIKGYASIALPLTALLKKDAFQWNSTAQTAFDHLKQAMIDAPVFTLPDFDSHFVIQTNASRHAMGSVLLQKEHPIAFYSCVFPSHGQGFNLCSRTSCHYKCGQTLETVSFGAFFHNSNRSQKPQGTSHSSDSKPGTTTLLV</sequence>
<dbReference type="Gene3D" id="3.10.10.10">
    <property type="entry name" value="HIV Type 1 Reverse Transcriptase, subunit A, domain 1"/>
    <property type="match status" value="1"/>
</dbReference>
<feature type="domain" description="Reverse transcriptase/retrotransposon-derived protein RNase H-like" evidence="5">
    <location>
        <begin position="603"/>
        <end position="665"/>
    </location>
</feature>
<keyword evidence="1" id="KW-0511">Multifunctional enzyme</keyword>
<dbReference type="PANTHER" id="PTHR37984">
    <property type="entry name" value="PROTEIN CBG26694"/>
    <property type="match status" value="1"/>
</dbReference>
<keyword evidence="7" id="KW-1185">Reference proteome</keyword>
<dbReference type="Pfam" id="PF00078">
    <property type="entry name" value="RVT_1"/>
    <property type="match status" value="1"/>
</dbReference>
<dbReference type="GO" id="GO:0003824">
    <property type="term" value="F:catalytic activity"/>
    <property type="evidence" value="ECO:0007669"/>
    <property type="project" value="UniProtKB-KW"/>
</dbReference>
<evidence type="ECO:0000259" key="5">
    <source>
        <dbReference type="Pfam" id="PF17919"/>
    </source>
</evidence>
<dbReference type="OrthoDB" id="2013610at2759"/>
<dbReference type="EMBL" id="DF973777">
    <property type="protein sequence ID" value="GAU39763.1"/>
    <property type="molecule type" value="Genomic_DNA"/>
</dbReference>
<dbReference type="InterPro" id="IPR043502">
    <property type="entry name" value="DNA/RNA_pol_sf"/>
</dbReference>
<reference evidence="7" key="1">
    <citation type="journal article" date="2017" name="Front. Plant Sci.">
        <title>Climate Clever Clovers: New Paradigm to Reduce the Environmental Footprint of Ruminants by Breeding Low Methanogenic Forages Utilizing Haplotype Variation.</title>
        <authorList>
            <person name="Kaur P."/>
            <person name="Appels R."/>
            <person name="Bayer P.E."/>
            <person name="Keeble-Gagnere G."/>
            <person name="Wang J."/>
            <person name="Hirakawa H."/>
            <person name="Shirasawa K."/>
            <person name="Vercoe P."/>
            <person name="Stefanova K."/>
            <person name="Durmic Z."/>
            <person name="Nichols P."/>
            <person name="Revell C."/>
            <person name="Isobe S.N."/>
            <person name="Edwards D."/>
            <person name="Erskine W."/>
        </authorList>
    </citation>
    <scope>NUCLEOTIDE SEQUENCE [LARGE SCALE GENOMIC DNA]</scope>
    <source>
        <strain evidence="7">cv. Daliak</strain>
    </source>
</reference>
<evidence type="ECO:0000313" key="6">
    <source>
        <dbReference type="EMBL" id="GAU39763.1"/>
    </source>
</evidence>
<dbReference type="InterPro" id="IPR000477">
    <property type="entry name" value="RT_dom"/>
</dbReference>
<dbReference type="CDD" id="cd01647">
    <property type="entry name" value="RT_LTR"/>
    <property type="match status" value="1"/>
</dbReference>
<organism evidence="6 7">
    <name type="scientific">Trifolium subterraneum</name>
    <name type="common">Subterranean clover</name>
    <dbReference type="NCBI Taxonomy" id="3900"/>
    <lineage>
        <taxon>Eukaryota</taxon>
        <taxon>Viridiplantae</taxon>
        <taxon>Streptophyta</taxon>
        <taxon>Embryophyta</taxon>
        <taxon>Tracheophyta</taxon>
        <taxon>Spermatophyta</taxon>
        <taxon>Magnoliopsida</taxon>
        <taxon>eudicotyledons</taxon>
        <taxon>Gunneridae</taxon>
        <taxon>Pentapetalae</taxon>
        <taxon>rosids</taxon>
        <taxon>fabids</taxon>
        <taxon>Fabales</taxon>
        <taxon>Fabaceae</taxon>
        <taxon>Papilionoideae</taxon>
        <taxon>50 kb inversion clade</taxon>
        <taxon>NPAAA clade</taxon>
        <taxon>Hologalegina</taxon>
        <taxon>IRL clade</taxon>
        <taxon>Trifolieae</taxon>
        <taxon>Trifolium</taxon>
    </lineage>
</organism>
<dbReference type="PANTHER" id="PTHR37984:SF5">
    <property type="entry name" value="PROTEIN NYNRIN-LIKE"/>
    <property type="match status" value="1"/>
</dbReference>
<evidence type="ECO:0000259" key="4">
    <source>
        <dbReference type="Pfam" id="PF03732"/>
    </source>
</evidence>
<evidence type="ECO:0000256" key="1">
    <source>
        <dbReference type="ARBA" id="ARBA00023268"/>
    </source>
</evidence>
<evidence type="ECO:0000313" key="7">
    <source>
        <dbReference type="Proteomes" id="UP000242715"/>
    </source>
</evidence>
<evidence type="ECO:0000259" key="3">
    <source>
        <dbReference type="Pfam" id="PF00078"/>
    </source>
</evidence>
<dbReference type="AlphaFoldDB" id="A0A2Z6NCG4"/>
<dbReference type="FunFam" id="3.30.70.270:FF:000020">
    <property type="entry name" value="Transposon Tf2-6 polyprotein-like Protein"/>
    <property type="match status" value="1"/>
</dbReference>
<name>A0A2Z6NCG4_TRISU</name>
<dbReference type="Gene3D" id="3.30.70.270">
    <property type="match status" value="3"/>
</dbReference>
<protein>
    <recommendedName>
        <fullName evidence="8">Reverse transcriptase/retrotransposon-derived protein RNase H-like domain-containing protein</fullName>
    </recommendedName>
</protein>
<evidence type="ECO:0000256" key="2">
    <source>
        <dbReference type="SAM" id="MobiDB-lite"/>
    </source>
</evidence>
<accession>A0A2Z6NCG4</accession>
<feature type="domain" description="Reverse transcriptase" evidence="3">
    <location>
        <begin position="302"/>
        <end position="373"/>
    </location>
</feature>
<dbReference type="Pfam" id="PF17919">
    <property type="entry name" value="RT_RNaseH_2"/>
    <property type="match status" value="1"/>
</dbReference>